<dbReference type="Pfam" id="PF17132">
    <property type="entry name" value="Glyco_hydro_106"/>
    <property type="match status" value="1"/>
</dbReference>
<dbReference type="PANTHER" id="PTHR43817:SF1">
    <property type="entry name" value="HYDROLASE, FAMILY 43, PUTATIVE (AFU_ORTHOLOGUE AFUA_3G01660)-RELATED"/>
    <property type="match status" value="1"/>
</dbReference>
<protein>
    <submittedName>
        <fullName evidence="3">Uncharacterized protein</fullName>
    </submittedName>
</protein>
<dbReference type="PANTHER" id="PTHR43817">
    <property type="entry name" value="GLYCOSYL HYDROLASE"/>
    <property type="match status" value="1"/>
</dbReference>
<reference evidence="3" key="1">
    <citation type="journal article" date="2014" name="Front. Microbiol.">
        <title>High frequency of phylogenetically diverse reductive dehalogenase-homologous genes in deep subseafloor sedimentary metagenomes.</title>
        <authorList>
            <person name="Kawai M."/>
            <person name="Futagami T."/>
            <person name="Toyoda A."/>
            <person name="Takaki Y."/>
            <person name="Nishi S."/>
            <person name="Hori S."/>
            <person name="Arai W."/>
            <person name="Tsubouchi T."/>
            <person name="Morono Y."/>
            <person name="Uchiyama I."/>
            <person name="Ito T."/>
            <person name="Fujiyama A."/>
            <person name="Inagaki F."/>
            <person name="Takami H."/>
        </authorList>
    </citation>
    <scope>NUCLEOTIDE SEQUENCE</scope>
    <source>
        <strain evidence="3">Expedition CK06-06</strain>
    </source>
</reference>
<comment type="caution">
    <text evidence="3">The sequence shown here is derived from an EMBL/GenBank/DDBJ whole genome shotgun (WGS) entry which is preliminary data.</text>
</comment>
<organism evidence="3">
    <name type="scientific">marine sediment metagenome</name>
    <dbReference type="NCBI Taxonomy" id="412755"/>
    <lineage>
        <taxon>unclassified sequences</taxon>
        <taxon>metagenomes</taxon>
        <taxon>ecological metagenomes</taxon>
    </lineage>
</organism>
<feature type="non-terminal residue" evidence="3">
    <location>
        <position position="69"/>
    </location>
</feature>
<keyword evidence="1" id="KW-0732">Signal</keyword>
<evidence type="ECO:0000256" key="2">
    <source>
        <dbReference type="ARBA" id="ARBA00022801"/>
    </source>
</evidence>
<keyword evidence="2" id="KW-0378">Hydrolase</keyword>
<accession>X1C8U0</accession>
<evidence type="ECO:0000313" key="3">
    <source>
        <dbReference type="EMBL" id="GAH03797.1"/>
    </source>
</evidence>
<name>X1C8U0_9ZZZZ</name>
<dbReference type="EMBL" id="BART01023070">
    <property type="protein sequence ID" value="GAH03797.1"/>
    <property type="molecule type" value="Genomic_DNA"/>
</dbReference>
<dbReference type="AlphaFoldDB" id="X1C8U0"/>
<proteinExistence type="predicted"/>
<sequence>MLLNDGVRPDVEFRNHQKDSTFDYIHYKIDETDVYFVCNQKERKEDVICAFRISNKQPELWNPVTGNIR</sequence>
<gene>
    <name evidence="3" type="ORF">S01H4_42076</name>
</gene>
<evidence type="ECO:0000256" key="1">
    <source>
        <dbReference type="ARBA" id="ARBA00022729"/>
    </source>
</evidence>
<dbReference type="GO" id="GO:0016787">
    <property type="term" value="F:hydrolase activity"/>
    <property type="evidence" value="ECO:0007669"/>
    <property type="project" value="UniProtKB-KW"/>
</dbReference>